<accession>A0ABD1G0S7</accession>
<keyword evidence="7 8" id="KW-0539">Nucleus</keyword>
<dbReference type="InterPro" id="IPR003851">
    <property type="entry name" value="Znf_Dof"/>
</dbReference>
<dbReference type="GO" id="GO:0003677">
    <property type="term" value="F:DNA binding"/>
    <property type="evidence" value="ECO:0007669"/>
    <property type="project" value="UniProtKB-UniRule"/>
</dbReference>
<evidence type="ECO:0000313" key="12">
    <source>
        <dbReference type="EMBL" id="KAL1536784.1"/>
    </source>
</evidence>
<dbReference type="GO" id="GO:0008270">
    <property type="term" value="F:zinc ion binding"/>
    <property type="evidence" value="ECO:0007669"/>
    <property type="project" value="UniProtKB-KW"/>
</dbReference>
<keyword evidence="6 9" id="KW-0804">Transcription</keyword>
<dbReference type="InterPro" id="IPR045174">
    <property type="entry name" value="Dof"/>
</dbReference>
<evidence type="ECO:0000256" key="3">
    <source>
        <dbReference type="ARBA" id="ARBA00022833"/>
    </source>
</evidence>
<keyword evidence="4 9" id="KW-0805">Transcription regulation</keyword>
<evidence type="ECO:0000259" key="11">
    <source>
        <dbReference type="PROSITE" id="PS50884"/>
    </source>
</evidence>
<name>A0ABD1G0S7_SALDI</name>
<evidence type="ECO:0000256" key="10">
    <source>
        <dbReference type="SAM" id="MobiDB-lite"/>
    </source>
</evidence>
<organism evidence="12 13">
    <name type="scientific">Salvia divinorum</name>
    <name type="common">Maria pastora</name>
    <name type="synonym">Diviner's sage</name>
    <dbReference type="NCBI Taxonomy" id="28513"/>
    <lineage>
        <taxon>Eukaryota</taxon>
        <taxon>Viridiplantae</taxon>
        <taxon>Streptophyta</taxon>
        <taxon>Embryophyta</taxon>
        <taxon>Tracheophyta</taxon>
        <taxon>Spermatophyta</taxon>
        <taxon>Magnoliopsida</taxon>
        <taxon>eudicotyledons</taxon>
        <taxon>Gunneridae</taxon>
        <taxon>Pentapetalae</taxon>
        <taxon>asterids</taxon>
        <taxon>lamiids</taxon>
        <taxon>Lamiales</taxon>
        <taxon>Lamiaceae</taxon>
        <taxon>Nepetoideae</taxon>
        <taxon>Mentheae</taxon>
        <taxon>Salviinae</taxon>
        <taxon>Salvia</taxon>
        <taxon>Salvia subgen. Calosphace</taxon>
    </lineage>
</organism>
<comment type="caution">
    <text evidence="12">The sequence shown here is derived from an EMBL/GenBank/DDBJ whole genome shotgun (WGS) entry which is preliminary data.</text>
</comment>
<sequence>MSPATTTPAGAKPSGKDESRKPLQDPAVKCPRCDSPNTKFCYYNNYSLTQPRHFCKTCRRYWTKGGALRNVPIGGGCRKNKKIKPSPRHPNDDALKFSPAMDFQLHKSSNTSAASIFHHQFTSNFADLSPAISQPPCFNLDPSQLGFAKQGENLGFQEMVRHSNLATSIESLSSINQDLHWKLQQQRLATLFAEDGSQKEASGNIQKPQPIQFQSLENPKTDGSFSNTDWFLNNSYAAGNNVTGGAGNWSGGIQAWAELSHYTSLP</sequence>
<evidence type="ECO:0000256" key="7">
    <source>
        <dbReference type="ARBA" id="ARBA00023242"/>
    </source>
</evidence>
<dbReference type="PROSITE" id="PS01361">
    <property type="entry name" value="ZF_DOF_1"/>
    <property type="match status" value="1"/>
</dbReference>
<feature type="region of interest" description="Disordered" evidence="10">
    <location>
        <begin position="1"/>
        <end position="28"/>
    </location>
</feature>
<dbReference type="AlphaFoldDB" id="A0ABD1G0S7"/>
<evidence type="ECO:0000256" key="5">
    <source>
        <dbReference type="ARBA" id="ARBA00023125"/>
    </source>
</evidence>
<proteinExistence type="predicted"/>
<evidence type="ECO:0000256" key="8">
    <source>
        <dbReference type="PROSITE-ProRule" id="PRU00071"/>
    </source>
</evidence>
<dbReference type="PANTHER" id="PTHR31992">
    <property type="entry name" value="DOF ZINC FINGER PROTEIN DOF1.4-RELATED"/>
    <property type="match status" value="1"/>
</dbReference>
<evidence type="ECO:0000313" key="13">
    <source>
        <dbReference type="Proteomes" id="UP001567538"/>
    </source>
</evidence>
<dbReference type="GO" id="GO:0005634">
    <property type="term" value="C:nucleus"/>
    <property type="evidence" value="ECO:0007669"/>
    <property type="project" value="UniProtKB-SubCell"/>
</dbReference>
<keyword evidence="13" id="KW-1185">Reference proteome</keyword>
<dbReference type="GO" id="GO:0003700">
    <property type="term" value="F:DNA-binding transcription factor activity"/>
    <property type="evidence" value="ECO:0007669"/>
    <property type="project" value="UniProtKB-UniRule"/>
</dbReference>
<dbReference type="EMBL" id="JBEAFC010000011">
    <property type="protein sequence ID" value="KAL1536784.1"/>
    <property type="molecule type" value="Genomic_DNA"/>
</dbReference>
<comment type="function">
    <text evidence="9">Transcription factor that binds specifically to a 5'-AA[AG]G-3' consensus core sequence.</text>
</comment>
<evidence type="ECO:0000256" key="2">
    <source>
        <dbReference type="ARBA" id="ARBA00022771"/>
    </source>
</evidence>
<feature type="domain" description="Dof-type" evidence="11">
    <location>
        <begin position="28"/>
        <end position="82"/>
    </location>
</feature>
<keyword evidence="2 8" id="KW-0863">Zinc-finger</keyword>
<reference evidence="12 13" key="1">
    <citation type="submission" date="2024-06" db="EMBL/GenBank/DDBJ databases">
        <title>A chromosome level genome sequence of Diviner's sage (Salvia divinorum).</title>
        <authorList>
            <person name="Ford S.A."/>
            <person name="Ro D.-K."/>
            <person name="Ness R.W."/>
            <person name="Phillips M.A."/>
        </authorList>
    </citation>
    <scope>NUCLEOTIDE SEQUENCE [LARGE SCALE GENOMIC DNA]</scope>
    <source>
        <strain evidence="12">SAF-2024a</strain>
        <tissue evidence="12">Leaf</tissue>
    </source>
</reference>
<gene>
    <name evidence="12" type="ORF">AAHA92_29375</name>
</gene>
<evidence type="ECO:0000256" key="1">
    <source>
        <dbReference type="ARBA" id="ARBA00022723"/>
    </source>
</evidence>
<dbReference type="Proteomes" id="UP001567538">
    <property type="component" value="Unassembled WGS sequence"/>
</dbReference>
<keyword evidence="3 9" id="KW-0862">Zinc</keyword>
<keyword evidence="5 8" id="KW-0238">DNA-binding</keyword>
<evidence type="ECO:0000256" key="9">
    <source>
        <dbReference type="RuleBase" id="RU369094"/>
    </source>
</evidence>
<dbReference type="PROSITE" id="PS50884">
    <property type="entry name" value="ZF_DOF_2"/>
    <property type="match status" value="1"/>
</dbReference>
<evidence type="ECO:0000256" key="4">
    <source>
        <dbReference type="ARBA" id="ARBA00023015"/>
    </source>
</evidence>
<dbReference type="PANTHER" id="PTHR31992:SF313">
    <property type="entry name" value="DOF ZINC FINGER PROTEIN DOF5.7"/>
    <property type="match status" value="1"/>
</dbReference>
<dbReference type="Pfam" id="PF02701">
    <property type="entry name" value="Zn_ribbon_Dof"/>
    <property type="match status" value="1"/>
</dbReference>
<comment type="subcellular location">
    <subcellularLocation>
        <location evidence="8 9">Nucleus</location>
    </subcellularLocation>
</comment>
<protein>
    <recommendedName>
        <fullName evidence="9">Dof zinc finger protein</fullName>
    </recommendedName>
</protein>
<feature type="region of interest" description="Disordered" evidence="10">
    <location>
        <begin position="199"/>
        <end position="218"/>
    </location>
</feature>
<evidence type="ECO:0000256" key="6">
    <source>
        <dbReference type="ARBA" id="ARBA00023163"/>
    </source>
</evidence>
<keyword evidence="1 9" id="KW-0479">Metal-binding</keyword>
<feature type="compositionally biased region" description="Basic and acidic residues" evidence="10">
    <location>
        <begin position="14"/>
        <end position="23"/>
    </location>
</feature>